<protein>
    <submittedName>
        <fullName evidence="2">Uncharacterized protein</fullName>
    </submittedName>
</protein>
<sequence length="87" mass="8820">MTAENDTIADGAGKKADKTETTQQPSASDRIAAAEAGSATARLAAGKPSPTPGLFIPSSSHPLPGSYRFTDASSTIHATSSLNEYPA</sequence>
<dbReference type="Proteomes" id="UP000602745">
    <property type="component" value="Unassembled WGS sequence"/>
</dbReference>
<name>A0A8J2VXJ9_9RHOB</name>
<gene>
    <name evidence="2" type="ORF">GCM10007276_19590</name>
</gene>
<dbReference type="EMBL" id="BMCP01000002">
    <property type="protein sequence ID" value="GGE42373.1"/>
    <property type="molecule type" value="Genomic_DNA"/>
</dbReference>
<evidence type="ECO:0000313" key="3">
    <source>
        <dbReference type="Proteomes" id="UP000602745"/>
    </source>
</evidence>
<reference evidence="2" key="2">
    <citation type="submission" date="2020-09" db="EMBL/GenBank/DDBJ databases">
        <authorList>
            <person name="Sun Q."/>
            <person name="Sedlacek I."/>
        </authorList>
    </citation>
    <scope>NUCLEOTIDE SEQUENCE</scope>
    <source>
        <strain evidence="2">CCM 7684</strain>
    </source>
</reference>
<keyword evidence="3" id="KW-1185">Reference proteome</keyword>
<evidence type="ECO:0000313" key="2">
    <source>
        <dbReference type="EMBL" id="GGE42373.1"/>
    </source>
</evidence>
<organism evidence="2 3">
    <name type="scientific">Agaricicola taiwanensis</name>
    <dbReference type="NCBI Taxonomy" id="591372"/>
    <lineage>
        <taxon>Bacteria</taxon>
        <taxon>Pseudomonadati</taxon>
        <taxon>Pseudomonadota</taxon>
        <taxon>Alphaproteobacteria</taxon>
        <taxon>Rhodobacterales</taxon>
        <taxon>Paracoccaceae</taxon>
        <taxon>Agaricicola</taxon>
    </lineage>
</organism>
<comment type="caution">
    <text evidence="2">The sequence shown here is derived from an EMBL/GenBank/DDBJ whole genome shotgun (WGS) entry which is preliminary data.</text>
</comment>
<feature type="region of interest" description="Disordered" evidence="1">
    <location>
        <begin position="1"/>
        <end position="70"/>
    </location>
</feature>
<reference evidence="2" key="1">
    <citation type="journal article" date="2014" name="Int. J. Syst. Evol. Microbiol.">
        <title>Complete genome sequence of Corynebacterium casei LMG S-19264T (=DSM 44701T), isolated from a smear-ripened cheese.</title>
        <authorList>
            <consortium name="US DOE Joint Genome Institute (JGI-PGF)"/>
            <person name="Walter F."/>
            <person name="Albersmeier A."/>
            <person name="Kalinowski J."/>
            <person name="Ruckert C."/>
        </authorList>
    </citation>
    <scope>NUCLEOTIDE SEQUENCE</scope>
    <source>
        <strain evidence="2">CCM 7684</strain>
    </source>
</reference>
<accession>A0A8J2VXJ9</accession>
<evidence type="ECO:0000256" key="1">
    <source>
        <dbReference type="SAM" id="MobiDB-lite"/>
    </source>
</evidence>
<proteinExistence type="predicted"/>
<dbReference type="AlphaFoldDB" id="A0A8J2VXJ9"/>